<evidence type="ECO:0000256" key="1">
    <source>
        <dbReference type="SAM" id="MobiDB-lite"/>
    </source>
</evidence>
<organism evidence="2 3">
    <name type="scientific">Aspergillus eucalypticola (strain CBS 122712 / IBT 29274)</name>
    <dbReference type="NCBI Taxonomy" id="1448314"/>
    <lineage>
        <taxon>Eukaryota</taxon>
        <taxon>Fungi</taxon>
        <taxon>Dikarya</taxon>
        <taxon>Ascomycota</taxon>
        <taxon>Pezizomycotina</taxon>
        <taxon>Eurotiomycetes</taxon>
        <taxon>Eurotiomycetidae</taxon>
        <taxon>Eurotiales</taxon>
        <taxon>Aspergillaceae</taxon>
        <taxon>Aspergillus</taxon>
        <taxon>Aspergillus subgen. Circumdati</taxon>
    </lineage>
</organism>
<evidence type="ECO:0000313" key="3">
    <source>
        <dbReference type="Proteomes" id="UP000246171"/>
    </source>
</evidence>
<comment type="caution">
    <text evidence="2">The sequence shown here is derived from an EMBL/GenBank/DDBJ whole genome shotgun (WGS) entry which is preliminary data.</text>
</comment>
<keyword evidence="3" id="KW-1185">Reference proteome</keyword>
<feature type="compositionally biased region" description="Polar residues" evidence="1">
    <location>
        <begin position="95"/>
        <end position="107"/>
    </location>
</feature>
<dbReference type="GeneID" id="37054581"/>
<name>A0A317W3E5_ASPEC</name>
<dbReference type="AlphaFoldDB" id="A0A317W3E5"/>
<protein>
    <submittedName>
        <fullName evidence="2">Uncharacterized protein</fullName>
    </submittedName>
</protein>
<feature type="compositionally biased region" description="Low complexity" evidence="1">
    <location>
        <begin position="57"/>
        <end position="73"/>
    </location>
</feature>
<feature type="region of interest" description="Disordered" evidence="1">
    <location>
        <begin position="1"/>
        <end position="107"/>
    </location>
</feature>
<dbReference type="Proteomes" id="UP000246171">
    <property type="component" value="Unassembled WGS sequence"/>
</dbReference>
<feature type="compositionally biased region" description="Polar residues" evidence="1">
    <location>
        <begin position="1"/>
        <end position="11"/>
    </location>
</feature>
<gene>
    <name evidence="2" type="ORF">BO83DRAFT_385449</name>
</gene>
<accession>A0A317W3E5</accession>
<feature type="compositionally biased region" description="Low complexity" evidence="1">
    <location>
        <begin position="83"/>
        <end position="94"/>
    </location>
</feature>
<dbReference type="EMBL" id="MSFU01000004">
    <property type="protein sequence ID" value="PWY81023.1"/>
    <property type="molecule type" value="Genomic_DNA"/>
</dbReference>
<dbReference type="RefSeq" id="XP_025391446.1">
    <property type="nucleotide sequence ID" value="XM_025532619.1"/>
</dbReference>
<sequence>MSLGNPLTINFLNKADPNPPIIHTIPPQPNHHNNEHLKSTLYSYPQPPTPNPHPEHAYAPSASSAQASRAPQQKVSATLSKDSTTGRTTAGRSSPIPTVATSKNGRI</sequence>
<reference evidence="2" key="1">
    <citation type="submission" date="2016-12" db="EMBL/GenBank/DDBJ databases">
        <title>The genomes of Aspergillus section Nigri reveals drivers in fungal speciation.</title>
        <authorList>
            <consortium name="DOE Joint Genome Institute"/>
            <person name="Vesth T.C."/>
            <person name="Nybo J."/>
            <person name="Theobald S."/>
            <person name="Brandl J."/>
            <person name="Frisvad J.C."/>
            <person name="Nielsen K.F."/>
            <person name="Lyhne E.K."/>
            <person name="Kogle M.E."/>
            <person name="Kuo A."/>
            <person name="Riley R."/>
            <person name="Clum A."/>
            <person name="Nolan M."/>
            <person name="Lipzen A."/>
            <person name="Salamov A."/>
            <person name="Henrissat B."/>
            <person name="Wiebenga A."/>
            <person name="De vries R.P."/>
            <person name="Grigoriev I.V."/>
            <person name="Mortensen U.H."/>
            <person name="Andersen M.R."/>
            <person name="Baker S.E."/>
        </authorList>
    </citation>
    <scope>NUCLEOTIDE SEQUENCE</scope>
    <source>
        <strain evidence="2">CBS 122712</strain>
    </source>
</reference>
<proteinExistence type="predicted"/>
<evidence type="ECO:0000313" key="2">
    <source>
        <dbReference type="EMBL" id="PWY81023.1"/>
    </source>
</evidence>
<dbReference type="VEuPathDB" id="FungiDB:BO83DRAFT_385449"/>